<evidence type="ECO:0000256" key="1">
    <source>
        <dbReference type="ARBA" id="ARBA00001974"/>
    </source>
</evidence>
<dbReference type="AlphaFoldDB" id="A0A1G6LZV1"/>
<dbReference type="InterPro" id="IPR023753">
    <property type="entry name" value="FAD/NAD-binding_dom"/>
</dbReference>
<name>A0A1G6LZV1_9BRAD</name>
<sequence>MARILVLGAGFAGLWAALGAGRKRDEIGARAADTEILVVDRNAYHNIRVRNYEVDLGDVALPLKDLLDPVGVSHRVAEVAAIDPARRQVTIKTSAGAEVVSYDRLVLTTGSELVRPAISGLAAHGFDVDTYEAAMRLDAHLAALGNEPPSEARASVAVVGAGFTGIEVATEMPAKLAHAGITGDHRVILIDPNPVVGATFGAHGRPVINEALAALGVETRLNVRVSAVGADSITLDSGEIIPTKTVVWCAGMRASPLAASLPARRDALGRIKVDHTMRVEGLADVFAAGDVAACLIDGEHPTVMSCQFARPMGRFAGHNVVADLFGEKLLQLSIDWYVTVLDLGAWGALYTTGWDREVHTTGAAAKLTKQTINQQRIYPPRNGDRAALLAAAAPTIQTAPPTRK</sequence>
<dbReference type="Pfam" id="PF07992">
    <property type="entry name" value="Pyr_redox_2"/>
    <property type="match status" value="1"/>
</dbReference>
<dbReference type="InterPro" id="IPR036188">
    <property type="entry name" value="FAD/NAD-bd_sf"/>
</dbReference>
<dbReference type="PANTHER" id="PTHR42913:SF3">
    <property type="entry name" value="64 KDA MITOCHONDRIAL NADH DEHYDROGENASE (EUROFUNG)"/>
    <property type="match status" value="1"/>
</dbReference>
<protein>
    <submittedName>
        <fullName evidence="7">NADH dehydrogenase</fullName>
    </submittedName>
</protein>
<keyword evidence="4" id="KW-0274">FAD</keyword>
<organism evidence="7 8">
    <name type="scientific">Bradyrhizobium brasilense</name>
    <dbReference type="NCBI Taxonomy" id="1419277"/>
    <lineage>
        <taxon>Bacteria</taxon>
        <taxon>Pseudomonadati</taxon>
        <taxon>Pseudomonadota</taxon>
        <taxon>Alphaproteobacteria</taxon>
        <taxon>Hyphomicrobiales</taxon>
        <taxon>Nitrobacteraceae</taxon>
        <taxon>Bradyrhizobium</taxon>
    </lineage>
</organism>
<evidence type="ECO:0000313" key="7">
    <source>
        <dbReference type="EMBL" id="SDC48265.1"/>
    </source>
</evidence>
<evidence type="ECO:0000256" key="4">
    <source>
        <dbReference type="ARBA" id="ARBA00022827"/>
    </source>
</evidence>
<dbReference type="RefSeq" id="WP_092079539.1">
    <property type="nucleotide sequence ID" value="NZ_FMZW01000003.1"/>
</dbReference>
<dbReference type="PRINTS" id="PR00411">
    <property type="entry name" value="PNDRDTASEI"/>
</dbReference>
<dbReference type="EMBL" id="FMZW01000003">
    <property type="protein sequence ID" value="SDC48265.1"/>
    <property type="molecule type" value="Genomic_DNA"/>
</dbReference>
<accession>A0A1G6LZV1</accession>
<dbReference type="GO" id="GO:0019646">
    <property type="term" value="P:aerobic electron transport chain"/>
    <property type="evidence" value="ECO:0007669"/>
    <property type="project" value="TreeGrafter"/>
</dbReference>
<dbReference type="PRINTS" id="PR00368">
    <property type="entry name" value="FADPNR"/>
</dbReference>
<keyword evidence="5" id="KW-0560">Oxidoreductase</keyword>
<reference evidence="7 8" key="1">
    <citation type="submission" date="2016-10" db="EMBL/GenBank/DDBJ databases">
        <authorList>
            <person name="de Groot N.N."/>
        </authorList>
    </citation>
    <scope>NUCLEOTIDE SEQUENCE [LARGE SCALE GENOMIC DNA]</scope>
    <source>
        <strain evidence="7 8">R5</strain>
    </source>
</reference>
<dbReference type="Proteomes" id="UP000199245">
    <property type="component" value="Unassembled WGS sequence"/>
</dbReference>
<dbReference type="Gene3D" id="3.50.50.100">
    <property type="match status" value="1"/>
</dbReference>
<dbReference type="PANTHER" id="PTHR42913">
    <property type="entry name" value="APOPTOSIS-INDUCING FACTOR 1"/>
    <property type="match status" value="1"/>
</dbReference>
<keyword evidence="3" id="KW-0285">Flavoprotein</keyword>
<feature type="domain" description="FAD/NAD(P)-binding" evidence="6">
    <location>
        <begin position="3"/>
        <end position="313"/>
    </location>
</feature>
<evidence type="ECO:0000313" key="8">
    <source>
        <dbReference type="Proteomes" id="UP000199245"/>
    </source>
</evidence>
<evidence type="ECO:0000256" key="2">
    <source>
        <dbReference type="ARBA" id="ARBA00005272"/>
    </source>
</evidence>
<dbReference type="SUPFAM" id="SSF51905">
    <property type="entry name" value="FAD/NAD(P)-binding domain"/>
    <property type="match status" value="1"/>
</dbReference>
<evidence type="ECO:0000259" key="6">
    <source>
        <dbReference type="Pfam" id="PF07992"/>
    </source>
</evidence>
<comment type="similarity">
    <text evidence="2">Belongs to the NADH dehydrogenase family.</text>
</comment>
<gene>
    <name evidence="7" type="ORF">SAMN05216337_100388</name>
</gene>
<proteinExistence type="inferred from homology"/>
<evidence type="ECO:0000256" key="5">
    <source>
        <dbReference type="ARBA" id="ARBA00023002"/>
    </source>
</evidence>
<evidence type="ECO:0000256" key="3">
    <source>
        <dbReference type="ARBA" id="ARBA00022630"/>
    </source>
</evidence>
<dbReference type="InterPro" id="IPR051169">
    <property type="entry name" value="NADH-Q_oxidoreductase"/>
</dbReference>
<dbReference type="GO" id="GO:0003955">
    <property type="term" value="F:NAD(P)H dehydrogenase (quinone) activity"/>
    <property type="evidence" value="ECO:0007669"/>
    <property type="project" value="TreeGrafter"/>
</dbReference>
<comment type="cofactor">
    <cofactor evidence="1">
        <name>FAD</name>
        <dbReference type="ChEBI" id="CHEBI:57692"/>
    </cofactor>
</comment>